<evidence type="ECO:0000256" key="1">
    <source>
        <dbReference type="ARBA" id="ARBA00000085"/>
    </source>
</evidence>
<dbReference type="GO" id="GO:0005886">
    <property type="term" value="C:plasma membrane"/>
    <property type="evidence" value="ECO:0007669"/>
    <property type="project" value="UniProtKB-SubCell"/>
</dbReference>
<gene>
    <name evidence="16" type="ORF">D4N35_003545</name>
</gene>
<dbReference type="CDD" id="cd00082">
    <property type="entry name" value="HisKA"/>
    <property type="match status" value="1"/>
</dbReference>
<keyword evidence="7 14" id="KW-0812">Transmembrane</keyword>
<feature type="domain" description="Histidine kinase" evidence="15">
    <location>
        <begin position="120"/>
        <end position="324"/>
    </location>
</feature>
<name>A0A443J0A5_9BACI</name>
<dbReference type="Proteomes" id="UP000273811">
    <property type="component" value="Unassembled WGS sequence"/>
</dbReference>
<dbReference type="InterPro" id="IPR050351">
    <property type="entry name" value="BphY/WalK/GraS-like"/>
</dbReference>
<dbReference type="InterPro" id="IPR005467">
    <property type="entry name" value="His_kinase_dom"/>
</dbReference>
<dbReference type="InterPro" id="IPR036890">
    <property type="entry name" value="HATPase_C_sf"/>
</dbReference>
<evidence type="ECO:0000256" key="2">
    <source>
        <dbReference type="ARBA" id="ARBA00004651"/>
    </source>
</evidence>
<evidence type="ECO:0000256" key="4">
    <source>
        <dbReference type="ARBA" id="ARBA00022475"/>
    </source>
</evidence>
<dbReference type="InterPro" id="IPR003661">
    <property type="entry name" value="HisK_dim/P_dom"/>
</dbReference>
<dbReference type="GO" id="GO:0000155">
    <property type="term" value="F:phosphorelay sensor kinase activity"/>
    <property type="evidence" value="ECO:0007669"/>
    <property type="project" value="InterPro"/>
</dbReference>
<keyword evidence="9 16" id="KW-0418">Kinase</keyword>
<keyword evidence="11 14" id="KW-1133">Transmembrane helix</keyword>
<evidence type="ECO:0000256" key="5">
    <source>
        <dbReference type="ARBA" id="ARBA00022553"/>
    </source>
</evidence>
<dbReference type="GO" id="GO:0005524">
    <property type="term" value="F:ATP binding"/>
    <property type="evidence" value="ECO:0007669"/>
    <property type="project" value="UniProtKB-KW"/>
</dbReference>
<evidence type="ECO:0000256" key="6">
    <source>
        <dbReference type="ARBA" id="ARBA00022679"/>
    </source>
</evidence>
<keyword evidence="5" id="KW-0597">Phosphoprotein</keyword>
<keyword evidence="10" id="KW-0067">ATP-binding</keyword>
<evidence type="ECO:0000256" key="3">
    <source>
        <dbReference type="ARBA" id="ARBA00012438"/>
    </source>
</evidence>
<keyword evidence="13 14" id="KW-0472">Membrane</keyword>
<sequence>MKLFIKDHFPLIVMNVVQMAVVLLVYWLDGYHKLSLIVYSLFLGCLILTVYLVFRYISNRKFYERLTVTVNKMDEAFETLDTTPLSKALGKLLQKQHRLYLNHLHLQEKKRNDHLTFINQWVHQMKTPLSVIELITQENEDERLESIREEKDKLEKGLEMVLYAARLEVFEQDFQIEPVMLKTVIEEAIRENKRLFIKNQVYPENRVSPTIVESDEKWLKFIFNQLITNAVKYSAGKGQKVLVSELNTPHETIVTVQDYGVGISKTDLKRVFNPFFTGENGRIYRESTGMGLYLVKEVCDKLGHKVEISSVQGEGTSVQLSFRR</sequence>
<dbReference type="OrthoDB" id="9780487at2"/>
<dbReference type="Pfam" id="PF02518">
    <property type="entry name" value="HATPase_c"/>
    <property type="match status" value="1"/>
</dbReference>
<comment type="subcellular location">
    <subcellularLocation>
        <location evidence="2">Cell membrane</location>
        <topology evidence="2">Multi-pass membrane protein</topology>
    </subcellularLocation>
</comment>
<evidence type="ECO:0000313" key="17">
    <source>
        <dbReference type="Proteomes" id="UP000273811"/>
    </source>
</evidence>
<dbReference type="InterPro" id="IPR003594">
    <property type="entry name" value="HATPase_dom"/>
</dbReference>
<comment type="caution">
    <text evidence="16">The sequence shown here is derived from an EMBL/GenBank/DDBJ whole genome shotgun (WGS) entry which is preliminary data.</text>
</comment>
<evidence type="ECO:0000259" key="15">
    <source>
        <dbReference type="PROSITE" id="PS50109"/>
    </source>
</evidence>
<accession>A0A443J0A5</accession>
<evidence type="ECO:0000256" key="14">
    <source>
        <dbReference type="SAM" id="Phobius"/>
    </source>
</evidence>
<evidence type="ECO:0000256" key="7">
    <source>
        <dbReference type="ARBA" id="ARBA00022692"/>
    </source>
</evidence>
<evidence type="ECO:0000313" key="16">
    <source>
        <dbReference type="EMBL" id="RWR13985.1"/>
    </source>
</evidence>
<dbReference type="PANTHER" id="PTHR45453:SF2">
    <property type="entry name" value="HISTIDINE KINASE"/>
    <property type="match status" value="1"/>
</dbReference>
<comment type="catalytic activity">
    <reaction evidence="1">
        <text>ATP + protein L-histidine = ADP + protein N-phospho-L-histidine.</text>
        <dbReference type="EC" id="2.7.13.3"/>
    </reaction>
</comment>
<dbReference type="Gene3D" id="3.30.565.10">
    <property type="entry name" value="Histidine kinase-like ATPase, C-terminal domain"/>
    <property type="match status" value="1"/>
</dbReference>
<dbReference type="GO" id="GO:0016036">
    <property type="term" value="P:cellular response to phosphate starvation"/>
    <property type="evidence" value="ECO:0007669"/>
    <property type="project" value="TreeGrafter"/>
</dbReference>
<reference evidence="16" key="1">
    <citation type="submission" date="2018-12" db="EMBL/GenBank/DDBJ databases">
        <authorList>
            <person name="Sun L."/>
            <person name="Chen Z."/>
        </authorList>
    </citation>
    <scope>NUCLEOTIDE SEQUENCE [LARGE SCALE GENOMIC DNA]</scope>
    <source>
        <strain evidence="16">DSM 16012</strain>
    </source>
</reference>
<evidence type="ECO:0000256" key="12">
    <source>
        <dbReference type="ARBA" id="ARBA00023012"/>
    </source>
</evidence>
<organism evidence="16 17">
    <name type="scientific">Siminovitchia fortis</name>
    <dbReference type="NCBI Taxonomy" id="254758"/>
    <lineage>
        <taxon>Bacteria</taxon>
        <taxon>Bacillati</taxon>
        <taxon>Bacillota</taxon>
        <taxon>Bacilli</taxon>
        <taxon>Bacillales</taxon>
        <taxon>Bacillaceae</taxon>
        <taxon>Siminovitchia</taxon>
    </lineage>
</organism>
<keyword evidence="4" id="KW-1003">Cell membrane</keyword>
<dbReference type="PRINTS" id="PR00344">
    <property type="entry name" value="BCTRLSENSOR"/>
</dbReference>
<proteinExistence type="predicted"/>
<keyword evidence="12" id="KW-0902">Two-component regulatory system</keyword>
<dbReference type="GO" id="GO:0004721">
    <property type="term" value="F:phosphoprotein phosphatase activity"/>
    <property type="evidence" value="ECO:0007669"/>
    <property type="project" value="TreeGrafter"/>
</dbReference>
<dbReference type="PROSITE" id="PS50109">
    <property type="entry name" value="HIS_KIN"/>
    <property type="match status" value="1"/>
</dbReference>
<evidence type="ECO:0000256" key="11">
    <source>
        <dbReference type="ARBA" id="ARBA00022989"/>
    </source>
</evidence>
<evidence type="ECO:0000256" key="8">
    <source>
        <dbReference type="ARBA" id="ARBA00022741"/>
    </source>
</evidence>
<evidence type="ECO:0000256" key="9">
    <source>
        <dbReference type="ARBA" id="ARBA00022777"/>
    </source>
</evidence>
<dbReference type="AlphaFoldDB" id="A0A443J0A5"/>
<dbReference type="EC" id="2.7.13.3" evidence="3"/>
<protein>
    <recommendedName>
        <fullName evidence="3">histidine kinase</fullName>
        <ecNumber evidence="3">2.7.13.3</ecNumber>
    </recommendedName>
</protein>
<dbReference type="RefSeq" id="WP_120070088.1">
    <property type="nucleotide sequence ID" value="NZ_CP126113.1"/>
</dbReference>
<evidence type="ECO:0000256" key="10">
    <source>
        <dbReference type="ARBA" id="ARBA00022840"/>
    </source>
</evidence>
<evidence type="ECO:0000256" key="13">
    <source>
        <dbReference type="ARBA" id="ARBA00023136"/>
    </source>
</evidence>
<dbReference type="SUPFAM" id="SSF55874">
    <property type="entry name" value="ATPase domain of HSP90 chaperone/DNA topoisomerase II/histidine kinase"/>
    <property type="match status" value="1"/>
</dbReference>
<keyword evidence="6" id="KW-0808">Transferase</keyword>
<keyword evidence="8" id="KW-0547">Nucleotide-binding</keyword>
<dbReference type="EMBL" id="QYTU02000004">
    <property type="protein sequence ID" value="RWR13985.1"/>
    <property type="molecule type" value="Genomic_DNA"/>
</dbReference>
<dbReference type="PANTHER" id="PTHR45453">
    <property type="entry name" value="PHOSPHATE REGULON SENSOR PROTEIN PHOR"/>
    <property type="match status" value="1"/>
</dbReference>
<feature type="transmembrane region" description="Helical" evidence="14">
    <location>
        <begin position="34"/>
        <end position="54"/>
    </location>
</feature>
<feature type="transmembrane region" description="Helical" evidence="14">
    <location>
        <begin position="9"/>
        <end position="28"/>
    </location>
</feature>
<keyword evidence="17" id="KW-1185">Reference proteome</keyword>
<dbReference type="SMART" id="SM00387">
    <property type="entry name" value="HATPase_c"/>
    <property type="match status" value="1"/>
</dbReference>
<dbReference type="InterPro" id="IPR004358">
    <property type="entry name" value="Sig_transdc_His_kin-like_C"/>
</dbReference>